<proteinExistence type="inferred from homology"/>
<dbReference type="HAMAP" id="MF_01005">
    <property type="entry name" value="BtuD"/>
    <property type="match status" value="1"/>
</dbReference>
<feature type="domain" description="ABC transporter" evidence="9">
    <location>
        <begin position="2"/>
        <end position="236"/>
    </location>
</feature>
<dbReference type="CDD" id="cd03214">
    <property type="entry name" value="ABC_Iron-Siderophores_B12_Hemin"/>
    <property type="match status" value="1"/>
</dbReference>
<reference evidence="11 12" key="1">
    <citation type="submission" date="2018-09" db="EMBL/GenBank/DDBJ databases">
        <title>Genomic epidemiology reveals two lineages of Vibrio cholerae that can cause global cholera epidemics despite absence of cholera toxin gene.</title>
        <authorList>
            <person name="Wang H."/>
            <person name="Zen W."/>
            <person name="Yu H."/>
            <person name="Zhang W."/>
            <person name="Pan J."/>
            <person name="Yang C."/>
            <person name="Cui Y."/>
        </authorList>
    </citation>
    <scope>NUCLEOTIDE SEQUENCE [LARGE SCALE GENOMIC DNA]</scope>
    <source>
        <strain evidence="11 12">00-1_S85</strain>
    </source>
</reference>
<comment type="similarity">
    <text evidence="8">Belongs to the ABC transporter superfamily. Vitamin B12 importer (TC 3.A.1.13.1) family.</text>
</comment>
<dbReference type="Gene3D" id="3.40.50.300">
    <property type="entry name" value="P-loop containing nucleotide triphosphate hydrolases"/>
    <property type="match status" value="1"/>
</dbReference>
<keyword evidence="1 8" id="KW-0813">Transport</keyword>
<dbReference type="EC" id="7.6.2.8" evidence="8"/>
<dbReference type="InterPro" id="IPR003439">
    <property type="entry name" value="ABC_transporter-like_ATP-bd"/>
</dbReference>
<keyword evidence="4 8" id="KW-0547">Nucleotide-binding</keyword>
<dbReference type="EMBL" id="QZRB01000007">
    <property type="protein sequence ID" value="MVD22905.1"/>
    <property type="molecule type" value="Genomic_DNA"/>
</dbReference>
<sequence>MIRVNSLQVDSRLLPLSLQANAGEVWHVIGPNGCGKSTLLAALAGMIPFSGSVQVDGLDVSQASLSELARHRAYLAQNNKPSFQLHVFQYLALSVPANVALECSEVASEIDQISRLLNIDDKLHRSIHQLSGGEWQRVRLAGSCLQVSPVLNPSARLLIWDEPAAPLDIAQESLLYRLIERMAGQGLTVIMANHDLNRTLRHADQVLLLSRGVLYRAGSAKEVLTQEVLQSVFGTSIRRVELEGHPHLLFD</sequence>
<comment type="catalytic activity">
    <reaction evidence="8">
        <text>an R-cob(III)alamin(out) + ATP + H2O = an R-cob(III)alamin(in) + ADP + phosphate + H(+)</text>
        <dbReference type="Rhea" id="RHEA:17873"/>
        <dbReference type="ChEBI" id="CHEBI:15377"/>
        <dbReference type="ChEBI" id="CHEBI:15378"/>
        <dbReference type="ChEBI" id="CHEBI:30616"/>
        <dbReference type="ChEBI" id="CHEBI:43474"/>
        <dbReference type="ChEBI" id="CHEBI:140785"/>
        <dbReference type="ChEBI" id="CHEBI:456216"/>
        <dbReference type="EC" id="7.6.2.8"/>
    </reaction>
</comment>
<evidence type="ECO:0000256" key="7">
    <source>
        <dbReference type="ARBA" id="ARBA00023136"/>
    </source>
</evidence>
<dbReference type="AlphaFoldDB" id="A0A0H6RK69"/>
<keyword evidence="7 8" id="KW-0472">Membrane</keyword>
<dbReference type="PANTHER" id="PTHR42734:SF18">
    <property type="entry name" value="VITAMIN B12 IMPORT ATP-BINDING PROTEIN BTUD"/>
    <property type="match status" value="1"/>
</dbReference>
<evidence type="ECO:0000256" key="6">
    <source>
        <dbReference type="ARBA" id="ARBA00022967"/>
    </source>
</evidence>
<evidence type="ECO:0000256" key="1">
    <source>
        <dbReference type="ARBA" id="ARBA00022448"/>
    </source>
</evidence>
<dbReference type="PROSITE" id="PS50893">
    <property type="entry name" value="ABC_TRANSPORTER_2"/>
    <property type="match status" value="1"/>
</dbReference>
<evidence type="ECO:0000256" key="5">
    <source>
        <dbReference type="ARBA" id="ARBA00022840"/>
    </source>
</evidence>
<evidence type="ECO:0000256" key="3">
    <source>
        <dbReference type="ARBA" id="ARBA00022519"/>
    </source>
</evidence>
<keyword evidence="6 8" id="KW-1278">Translocase</keyword>
<keyword evidence="5 8" id="KW-0067">ATP-binding</keyword>
<dbReference type="GO" id="GO:0015420">
    <property type="term" value="F:ABC-type vitamin B12 transporter activity"/>
    <property type="evidence" value="ECO:0007669"/>
    <property type="project" value="UniProtKB-UniRule"/>
</dbReference>
<dbReference type="Proteomes" id="UP001196338">
    <property type="component" value="Unassembled WGS sequence"/>
</dbReference>
<dbReference type="NCBIfam" id="NF002981">
    <property type="entry name" value="PRK03695.1"/>
    <property type="match status" value="1"/>
</dbReference>
<evidence type="ECO:0000313" key="10">
    <source>
        <dbReference type="EMBL" id="MBS7673731.1"/>
    </source>
</evidence>
<evidence type="ECO:0000256" key="8">
    <source>
        <dbReference type="HAMAP-Rule" id="MF_01005"/>
    </source>
</evidence>
<comment type="caution">
    <text evidence="11">The sequence shown here is derived from an EMBL/GenBank/DDBJ whole genome shotgun (WGS) entry which is preliminary data.</text>
</comment>
<feature type="binding site" evidence="8">
    <location>
        <begin position="30"/>
        <end position="37"/>
    </location>
    <ligand>
        <name>ATP</name>
        <dbReference type="ChEBI" id="CHEBI:30616"/>
    </ligand>
</feature>
<dbReference type="RefSeq" id="WP_000621843.1">
    <property type="nucleotide sequence ID" value="NZ_AP018677.1"/>
</dbReference>
<dbReference type="Proteomes" id="UP000471242">
    <property type="component" value="Unassembled WGS sequence"/>
</dbReference>
<dbReference type="OMA" id="CAHDLNH"/>
<dbReference type="InterPro" id="IPR023693">
    <property type="entry name" value="ABC_transptr_BtuD"/>
</dbReference>
<dbReference type="Pfam" id="PF00005">
    <property type="entry name" value="ABC_tran"/>
    <property type="match status" value="1"/>
</dbReference>
<organism evidence="11 12">
    <name type="scientific">Vibrio cholerae</name>
    <dbReference type="NCBI Taxonomy" id="666"/>
    <lineage>
        <taxon>Bacteria</taxon>
        <taxon>Pseudomonadati</taxon>
        <taxon>Pseudomonadota</taxon>
        <taxon>Gammaproteobacteria</taxon>
        <taxon>Vibrionales</taxon>
        <taxon>Vibrionaceae</taxon>
        <taxon>Vibrio</taxon>
    </lineage>
</organism>
<dbReference type="KEGG" id="vcq:EN18_09520"/>
<evidence type="ECO:0000256" key="2">
    <source>
        <dbReference type="ARBA" id="ARBA00022475"/>
    </source>
</evidence>
<dbReference type="PANTHER" id="PTHR42734">
    <property type="entry name" value="METAL TRANSPORT SYSTEM ATP-BINDING PROTEIN TM_0124-RELATED"/>
    <property type="match status" value="1"/>
</dbReference>
<dbReference type="InterPro" id="IPR027417">
    <property type="entry name" value="P-loop_NTPase"/>
</dbReference>
<evidence type="ECO:0000313" key="12">
    <source>
        <dbReference type="Proteomes" id="UP000471242"/>
    </source>
</evidence>
<protein>
    <recommendedName>
        <fullName evidence="8">Vitamin B12 import ATP-binding protein BtuD</fullName>
        <ecNumber evidence="8">7.6.2.8</ecNumber>
    </recommendedName>
    <alternativeName>
        <fullName evidence="8">Vitamin B12-transporting ATPase</fullName>
    </alternativeName>
</protein>
<dbReference type="InterPro" id="IPR003593">
    <property type="entry name" value="AAA+_ATPase"/>
</dbReference>
<evidence type="ECO:0000259" key="9">
    <source>
        <dbReference type="PROSITE" id="PS50893"/>
    </source>
</evidence>
<accession>A0A0H6RK69</accession>
<evidence type="ECO:0000313" key="11">
    <source>
        <dbReference type="EMBL" id="MVD22905.1"/>
    </source>
</evidence>
<dbReference type="SMART" id="SM00382">
    <property type="entry name" value="AAA"/>
    <property type="match status" value="1"/>
</dbReference>
<keyword evidence="3" id="KW-0997">Cell inner membrane</keyword>
<dbReference type="SUPFAM" id="SSF52540">
    <property type="entry name" value="P-loop containing nucleoside triphosphate hydrolases"/>
    <property type="match status" value="1"/>
</dbReference>
<comment type="subcellular location">
    <subcellularLocation>
        <location evidence="8">Cell membrane</location>
        <topology evidence="8">Peripheral membrane protein</topology>
    </subcellularLocation>
</comment>
<comment type="function">
    <text evidence="8">Part of the ABC transporter complex BtuCDF involved in vitamin B12 import. Responsible for energy coupling to the transport system.</text>
</comment>
<dbReference type="FunFam" id="3.40.50.300:FF:000462">
    <property type="entry name" value="Vitamin B12 import ATP-binding protein BtuD"/>
    <property type="match status" value="1"/>
</dbReference>
<gene>
    <name evidence="8 11" type="primary">btuD</name>
    <name evidence="11" type="ORF">D6U24_05990</name>
    <name evidence="10" type="ORF">KIN13_09845</name>
</gene>
<dbReference type="SMR" id="A0A0H6RK69"/>
<keyword evidence="2 8" id="KW-1003">Cell membrane</keyword>
<reference evidence="10" key="3">
    <citation type="submission" date="2023-08" db="EMBL/GenBank/DDBJ databases">
        <title>Vibrio cholerae Outbreaks in Tanzania Exemplify Founder Flush: Simultaneous Increases in Population Size and Genetic Diversity.</title>
        <authorList>
            <person name="Debes A.K."/>
            <person name="Mohammed A."/>
            <person name="Maseke I."/>
            <person name="Almeida M."/>
            <person name="Li S."/>
            <person name="Matimba H."/>
            <person name="Joachim A."/>
            <person name="Mizinduko M."/>
            <person name="Nyanga S."/>
            <person name="Kelly M."/>
            <person name="Kachwamba Y."/>
            <person name="Schaffer A.M."/>
            <person name="Nyanga A.S."/>
            <person name="Mghamba J."/>
            <person name="Mosha F.S."/>
            <person name="Sack D.A."/>
            <person name="Stine O.C."/>
        </authorList>
    </citation>
    <scope>NUCLEOTIDE SEQUENCE</scope>
    <source>
        <strain evidence="10">TDS0091212</strain>
    </source>
</reference>
<dbReference type="InterPro" id="IPR050153">
    <property type="entry name" value="Metal_Ion_Import_ABC"/>
</dbReference>
<dbReference type="GO" id="GO:0005886">
    <property type="term" value="C:plasma membrane"/>
    <property type="evidence" value="ECO:0007669"/>
    <property type="project" value="UniProtKB-SubCell"/>
</dbReference>
<dbReference type="GO" id="GO:0016887">
    <property type="term" value="F:ATP hydrolysis activity"/>
    <property type="evidence" value="ECO:0007669"/>
    <property type="project" value="InterPro"/>
</dbReference>
<dbReference type="EMBL" id="JAHBND010000443">
    <property type="protein sequence ID" value="MBS7673731.1"/>
    <property type="molecule type" value="Genomic_DNA"/>
</dbReference>
<name>A0A0H6RK69_VIBCL</name>
<comment type="subunit">
    <text evidence="8">The complex is composed of two ATP-binding proteins (BtuD), two transmembrane proteins (BtuC) and a solute-binding protein (BtuF).</text>
</comment>
<reference evidence="10" key="2">
    <citation type="submission" date="2021-05" db="EMBL/GenBank/DDBJ databases">
        <authorList>
            <person name="Stine C."/>
        </authorList>
    </citation>
    <scope>NUCLEOTIDE SEQUENCE</scope>
    <source>
        <strain evidence="10">TDS0091212</strain>
    </source>
</reference>
<evidence type="ECO:0000256" key="4">
    <source>
        <dbReference type="ARBA" id="ARBA00022741"/>
    </source>
</evidence>
<dbReference type="GO" id="GO:0005524">
    <property type="term" value="F:ATP binding"/>
    <property type="evidence" value="ECO:0007669"/>
    <property type="project" value="UniProtKB-KW"/>
</dbReference>